<reference evidence="2" key="2">
    <citation type="submission" date="2020-11" db="EMBL/GenBank/DDBJ databases">
        <authorList>
            <person name="McCartney M.A."/>
            <person name="Auch B."/>
            <person name="Kono T."/>
            <person name="Mallez S."/>
            <person name="Becker A."/>
            <person name="Gohl D.M."/>
            <person name="Silverstein K.A.T."/>
            <person name="Koren S."/>
            <person name="Bechman K.B."/>
            <person name="Herman A."/>
            <person name="Abrahante J.E."/>
            <person name="Garbe J."/>
        </authorList>
    </citation>
    <scope>NUCLEOTIDE SEQUENCE</scope>
    <source>
        <strain evidence="2">Duluth1</strain>
        <tissue evidence="2">Whole animal</tissue>
    </source>
</reference>
<organism evidence="2 3">
    <name type="scientific">Dreissena polymorpha</name>
    <name type="common">Zebra mussel</name>
    <name type="synonym">Mytilus polymorpha</name>
    <dbReference type="NCBI Taxonomy" id="45954"/>
    <lineage>
        <taxon>Eukaryota</taxon>
        <taxon>Metazoa</taxon>
        <taxon>Spiralia</taxon>
        <taxon>Lophotrochozoa</taxon>
        <taxon>Mollusca</taxon>
        <taxon>Bivalvia</taxon>
        <taxon>Autobranchia</taxon>
        <taxon>Heteroconchia</taxon>
        <taxon>Euheterodonta</taxon>
        <taxon>Imparidentia</taxon>
        <taxon>Neoheterodontei</taxon>
        <taxon>Myida</taxon>
        <taxon>Dreissenoidea</taxon>
        <taxon>Dreissenidae</taxon>
        <taxon>Dreissena</taxon>
    </lineage>
</organism>
<evidence type="ECO:0000256" key="1">
    <source>
        <dbReference type="SAM" id="MobiDB-lite"/>
    </source>
</evidence>
<keyword evidence="3" id="KW-1185">Reference proteome</keyword>
<comment type="caution">
    <text evidence="2">The sequence shown here is derived from an EMBL/GenBank/DDBJ whole genome shotgun (WGS) entry which is preliminary data.</text>
</comment>
<dbReference type="EMBL" id="JAIWYP010000004">
    <property type="protein sequence ID" value="KAH3839264.1"/>
    <property type="molecule type" value="Genomic_DNA"/>
</dbReference>
<evidence type="ECO:0000313" key="3">
    <source>
        <dbReference type="Proteomes" id="UP000828390"/>
    </source>
</evidence>
<dbReference type="Proteomes" id="UP000828390">
    <property type="component" value="Unassembled WGS sequence"/>
</dbReference>
<feature type="compositionally biased region" description="Gly residues" evidence="1">
    <location>
        <begin position="17"/>
        <end position="26"/>
    </location>
</feature>
<evidence type="ECO:0000313" key="2">
    <source>
        <dbReference type="EMBL" id="KAH3839264.1"/>
    </source>
</evidence>
<proteinExistence type="predicted"/>
<gene>
    <name evidence="2" type="ORF">DPMN_112690</name>
</gene>
<accession>A0A9D4QQ42</accession>
<protein>
    <submittedName>
        <fullName evidence="2">Uncharacterized protein</fullName>
    </submittedName>
</protein>
<feature type="region of interest" description="Disordered" evidence="1">
    <location>
        <begin position="1"/>
        <end position="59"/>
    </location>
</feature>
<reference evidence="2" key="1">
    <citation type="journal article" date="2019" name="bioRxiv">
        <title>The Genome of the Zebra Mussel, Dreissena polymorpha: A Resource for Invasive Species Research.</title>
        <authorList>
            <person name="McCartney M.A."/>
            <person name="Auch B."/>
            <person name="Kono T."/>
            <person name="Mallez S."/>
            <person name="Zhang Y."/>
            <person name="Obille A."/>
            <person name="Becker A."/>
            <person name="Abrahante J.E."/>
            <person name="Garbe J."/>
            <person name="Badalamenti J.P."/>
            <person name="Herman A."/>
            <person name="Mangelson H."/>
            <person name="Liachko I."/>
            <person name="Sullivan S."/>
            <person name="Sone E.D."/>
            <person name="Koren S."/>
            <person name="Silverstein K.A.T."/>
            <person name="Beckman K.B."/>
            <person name="Gohl D.M."/>
        </authorList>
    </citation>
    <scope>NUCLEOTIDE SEQUENCE</scope>
    <source>
        <strain evidence="2">Duluth1</strain>
        <tissue evidence="2">Whole animal</tissue>
    </source>
</reference>
<sequence length="75" mass="8036">MNNGVVALWKTSAGTPSDGGGGGGKAVGEDDCDYDKDCNADTDNSDDDNESLPVNQRPERYFQYYMDKITNPAPA</sequence>
<dbReference type="AlphaFoldDB" id="A0A9D4QQ42"/>
<name>A0A9D4QQ42_DREPO</name>